<dbReference type="Pfam" id="PF05488">
    <property type="entry name" value="PAAR_motif"/>
    <property type="match status" value="1"/>
</dbReference>
<protein>
    <recommendedName>
        <fullName evidence="3">PAAR domain-containing protein</fullName>
    </recommendedName>
</protein>
<comment type="caution">
    <text evidence="1">The sequence shown here is derived from an EMBL/GenBank/DDBJ whole genome shotgun (WGS) entry which is preliminary data.</text>
</comment>
<name>A0AB33VF20_RALSU</name>
<organism evidence="1 2">
    <name type="scientific">Ralstonia solanacearum (strain UW551)</name>
    <dbReference type="NCBI Taxonomy" id="342110"/>
    <lineage>
        <taxon>Bacteria</taxon>
        <taxon>Pseudomonadati</taxon>
        <taxon>Pseudomonadota</taxon>
        <taxon>Betaproteobacteria</taxon>
        <taxon>Burkholderiales</taxon>
        <taxon>Burkholderiaceae</taxon>
        <taxon>Ralstonia</taxon>
        <taxon>Ralstonia solanacearum species complex</taxon>
    </lineage>
</organism>
<dbReference type="AlphaFoldDB" id="A0AB33VF20"/>
<dbReference type="InterPro" id="IPR008727">
    <property type="entry name" value="PAAR_motif"/>
</dbReference>
<evidence type="ECO:0000313" key="1">
    <source>
        <dbReference type="EMBL" id="EAP73446.1"/>
    </source>
</evidence>
<accession>A0AB33VF20</accession>
<sequence length="159" mass="17342">MFDFYSPNISPFFSSLPFEPSVSSRACFGRGCFRLSPTVREVRAWPNSIERHICKTSSFSRAKAITTTSIEGWKLRARPAEMNTMRPATGSSAPQLKVNGVAVARKGDRCSCPREGHHDCVIIEGDEHFKVDGVPVAFEGHKTSCGAMLIATVVGFGTT</sequence>
<dbReference type="CDD" id="cd14744">
    <property type="entry name" value="PAAR_CT_2"/>
    <property type="match status" value="1"/>
</dbReference>
<dbReference type="Gene3D" id="2.60.200.60">
    <property type="match status" value="1"/>
</dbReference>
<gene>
    <name evidence="1" type="ORF">RRSL_03411</name>
</gene>
<reference evidence="1 2" key="1">
    <citation type="journal article" date="2006" name="Mol. Plant Microbe Interact.">
        <title>Identification of open reading frames unique to a select agent: Ralstonia solanacearum race 3 biovar 2.</title>
        <authorList>
            <person name="Gabriel D.W."/>
            <person name="Allen C."/>
            <person name="Schell M."/>
            <person name="Denny T.P."/>
            <person name="Greenberg J.T."/>
            <person name="Duan Y.P."/>
            <person name="Flores-Cruz Z."/>
            <person name="Huang Q."/>
            <person name="Clifford J.M."/>
            <person name="Presting G."/>
            <person name="Gonzalez E.T."/>
            <person name="Reddy J."/>
            <person name="Elphinstone J."/>
            <person name="Swanson J."/>
            <person name="Yao J."/>
            <person name="Mulholland V."/>
            <person name="Liu L."/>
            <person name="Farmerie W."/>
            <person name="Patnaikuni M."/>
            <person name="Balogh B."/>
            <person name="Norman D."/>
            <person name="Alvarez A."/>
            <person name="Castillo J.A."/>
            <person name="Jones J."/>
            <person name="Saddler G."/>
            <person name="Walunas T."/>
            <person name="Zhukov A."/>
            <person name="Mikhailova N."/>
        </authorList>
    </citation>
    <scope>NUCLEOTIDE SEQUENCE [LARGE SCALE GENOMIC DNA]</scope>
    <source>
        <strain evidence="1 2">UW551</strain>
    </source>
</reference>
<evidence type="ECO:0000313" key="2">
    <source>
        <dbReference type="Proteomes" id="UP000005933"/>
    </source>
</evidence>
<evidence type="ECO:0008006" key="3">
    <source>
        <dbReference type="Google" id="ProtNLM"/>
    </source>
</evidence>
<dbReference type="EMBL" id="AAKL01000014">
    <property type="protein sequence ID" value="EAP73446.1"/>
    <property type="molecule type" value="Genomic_DNA"/>
</dbReference>
<dbReference type="Proteomes" id="UP000005933">
    <property type="component" value="Unassembled WGS sequence"/>
</dbReference>
<proteinExistence type="predicted"/>